<dbReference type="OMA" id="RIYVNCS"/>
<evidence type="ECO:0008006" key="7">
    <source>
        <dbReference type="Google" id="ProtNLM"/>
    </source>
</evidence>
<proteinExistence type="predicted"/>
<accession>G3AHI6</accession>
<protein>
    <recommendedName>
        <fullName evidence="7">Ubiquitin-like domain-containing protein</fullName>
    </recommendedName>
</protein>
<feature type="domain" description="DSC E3 ubiquitin ligase complex subunit 3 C-terminal" evidence="4">
    <location>
        <begin position="138"/>
        <end position="289"/>
    </location>
</feature>
<dbReference type="OrthoDB" id="2556122at2759"/>
<feature type="region of interest" description="Disordered" evidence="1">
    <location>
        <begin position="166"/>
        <end position="186"/>
    </location>
</feature>
<organism evidence="6">
    <name type="scientific">Spathaspora passalidarum (strain NRRL Y-27907 / 11-Y1)</name>
    <dbReference type="NCBI Taxonomy" id="619300"/>
    <lineage>
        <taxon>Eukaryota</taxon>
        <taxon>Fungi</taxon>
        <taxon>Dikarya</taxon>
        <taxon>Ascomycota</taxon>
        <taxon>Saccharomycotina</taxon>
        <taxon>Pichiomycetes</taxon>
        <taxon>Debaryomycetaceae</taxon>
        <taxon>Spathaspora</taxon>
    </lineage>
</organism>
<dbReference type="InParanoid" id="G3AHI6"/>
<dbReference type="PANTHER" id="PTHR28049:SF1">
    <property type="entry name" value="DSC E3 UBIQUITIN LIGASE COMPLEX SUBUNIT 3"/>
    <property type="match status" value="1"/>
</dbReference>
<dbReference type="Pfam" id="PF13373">
    <property type="entry name" value="Dsc3_C"/>
    <property type="match status" value="1"/>
</dbReference>
<keyword evidence="2" id="KW-0812">Transmembrane</keyword>
<dbReference type="KEGG" id="spaa:SPAPADRAFT_59564"/>
<dbReference type="InterPro" id="IPR045226">
    <property type="entry name" value="Dsc3"/>
</dbReference>
<keyword evidence="6" id="KW-1185">Reference proteome</keyword>
<feature type="region of interest" description="Disordered" evidence="1">
    <location>
        <begin position="201"/>
        <end position="233"/>
    </location>
</feature>
<name>G3AHI6_SPAPN</name>
<sequence>MKFTLVIRFTNSESTSDQVHDLSIPLGINFERDDVNKLVTTNWIKSTIRSKVPQCRENRLRLIYNGRVLNENTDFKKEVFISRLHQEQASTEAPTQEDEKKIYIHCVIGEKLTQEQLAEENQLDNRPQEVTTTPQTISFDRLLQQGFSQEDVDDLRRQFYSIYGGSSATRRGGDDQITDVEEEEQRQRRLRELEERWIESTYNTEATDAPRPQSRRTETQDTDAAPPQPSLDLEESRVNEDILVGFLLGVFLGVIGAVFFLVDDTVFNKRQRMSLIAGLLVNCSLAIARGKWI</sequence>
<reference evidence="5 6" key="1">
    <citation type="journal article" date="2011" name="Proc. Natl. Acad. Sci. U.S.A.">
        <title>Comparative genomics of xylose-fermenting fungi for enhanced biofuel production.</title>
        <authorList>
            <person name="Wohlbach D.J."/>
            <person name="Kuo A."/>
            <person name="Sato T.K."/>
            <person name="Potts K.M."/>
            <person name="Salamov A.A."/>
            <person name="LaButti K.M."/>
            <person name="Sun H."/>
            <person name="Clum A."/>
            <person name="Pangilinan J.L."/>
            <person name="Lindquist E.A."/>
            <person name="Lucas S."/>
            <person name="Lapidus A."/>
            <person name="Jin M."/>
            <person name="Gunawan C."/>
            <person name="Balan V."/>
            <person name="Dale B.E."/>
            <person name="Jeffries T.W."/>
            <person name="Zinkel R."/>
            <person name="Barry K.W."/>
            <person name="Grigoriev I.V."/>
            <person name="Gasch A.P."/>
        </authorList>
    </citation>
    <scope>NUCLEOTIDE SEQUENCE [LARGE SCALE GENOMIC DNA]</scope>
    <source>
        <strain evidence="6">NRRL Y-27907 / 11-Y1</strain>
    </source>
</reference>
<dbReference type="GO" id="GO:0044695">
    <property type="term" value="C:Dsc E3 ubiquitin ligase complex"/>
    <property type="evidence" value="ECO:0007669"/>
    <property type="project" value="InterPro"/>
</dbReference>
<dbReference type="RefSeq" id="XP_007373734.1">
    <property type="nucleotide sequence ID" value="XM_007373672.1"/>
</dbReference>
<evidence type="ECO:0000256" key="2">
    <source>
        <dbReference type="SAM" id="Phobius"/>
    </source>
</evidence>
<feature type="transmembrane region" description="Helical" evidence="2">
    <location>
        <begin position="242"/>
        <end position="262"/>
    </location>
</feature>
<dbReference type="PANTHER" id="PTHR28049">
    <property type="entry name" value="TRANSMEMBRANE PROTEIN YOR223W"/>
    <property type="match status" value="1"/>
</dbReference>
<evidence type="ECO:0000256" key="1">
    <source>
        <dbReference type="SAM" id="MobiDB-lite"/>
    </source>
</evidence>
<evidence type="ECO:0000259" key="3">
    <source>
        <dbReference type="Pfam" id="PF10302"/>
    </source>
</evidence>
<gene>
    <name evidence="5" type="ORF">SPAPADRAFT_59564</name>
</gene>
<dbReference type="EMBL" id="GL996500">
    <property type="protein sequence ID" value="EGW34150.1"/>
    <property type="molecule type" value="Genomic_DNA"/>
</dbReference>
<dbReference type="Pfam" id="PF10302">
    <property type="entry name" value="Dsc3_N"/>
    <property type="match status" value="1"/>
</dbReference>
<dbReference type="eggNOG" id="ENOG502S5B3">
    <property type="taxonomic scope" value="Eukaryota"/>
</dbReference>
<evidence type="ECO:0000313" key="6">
    <source>
        <dbReference type="Proteomes" id="UP000000709"/>
    </source>
</evidence>
<dbReference type="InterPro" id="IPR025390">
    <property type="entry name" value="Dsc3_C"/>
</dbReference>
<feature type="domain" description="DSC E3 ubiquitin ligase complex subunit 3 ubiquitin-like" evidence="3">
    <location>
        <begin position="4"/>
        <end position="110"/>
    </location>
</feature>
<evidence type="ECO:0000259" key="4">
    <source>
        <dbReference type="Pfam" id="PF13373"/>
    </source>
</evidence>
<dbReference type="HOGENOM" id="CLU_035821_1_0_1"/>
<keyword evidence="2" id="KW-0472">Membrane</keyword>
<dbReference type="GO" id="GO:0005783">
    <property type="term" value="C:endoplasmic reticulum"/>
    <property type="evidence" value="ECO:0007669"/>
    <property type="project" value="TreeGrafter"/>
</dbReference>
<dbReference type="Proteomes" id="UP000000709">
    <property type="component" value="Unassembled WGS sequence"/>
</dbReference>
<dbReference type="FunCoup" id="G3AHI6">
    <property type="interactions" value="16"/>
</dbReference>
<dbReference type="AlphaFoldDB" id="G3AHI6"/>
<evidence type="ECO:0000313" key="5">
    <source>
        <dbReference type="EMBL" id="EGW34150.1"/>
    </source>
</evidence>
<dbReference type="GeneID" id="18872974"/>
<dbReference type="InterPro" id="IPR019413">
    <property type="entry name" value="Dsc3_ub-like_dom"/>
</dbReference>
<keyword evidence="2" id="KW-1133">Transmembrane helix</keyword>